<organism evidence="1 2">
    <name type="scientific">Lupinus albus</name>
    <name type="common">White lupine</name>
    <name type="synonym">Lupinus termis</name>
    <dbReference type="NCBI Taxonomy" id="3870"/>
    <lineage>
        <taxon>Eukaryota</taxon>
        <taxon>Viridiplantae</taxon>
        <taxon>Streptophyta</taxon>
        <taxon>Embryophyta</taxon>
        <taxon>Tracheophyta</taxon>
        <taxon>Spermatophyta</taxon>
        <taxon>Magnoliopsida</taxon>
        <taxon>eudicotyledons</taxon>
        <taxon>Gunneridae</taxon>
        <taxon>Pentapetalae</taxon>
        <taxon>rosids</taxon>
        <taxon>fabids</taxon>
        <taxon>Fabales</taxon>
        <taxon>Fabaceae</taxon>
        <taxon>Papilionoideae</taxon>
        <taxon>50 kb inversion clade</taxon>
        <taxon>genistoids sensu lato</taxon>
        <taxon>core genistoids</taxon>
        <taxon>Genisteae</taxon>
        <taxon>Lupinus</taxon>
    </lineage>
</organism>
<proteinExistence type="predicted"/>
<evidence type="ECO:0000313" key="2">
    <source>
        <dbReference type="Proteomes" id="UP000447434"/>
    </source>
</evidence>
<accession>A0A6A4NN69</accession>
<sequence>MHLSWLLVRLTQLLVHLTQPLVHLAWLLMHLSCPLWCIWLIICLSTLPSIQGIWLGF</sequence>
<reference evidence="2" key="1">
    <citation type="journal article" date="2020" name="Nat. Commun.">
        <title>Genome sequence of the cluster root forming white lupin.</title>
        <authorList>
            <person name="Hufnagel B."/>
            <person name="Marques A."/>
            <person name="Soriano A."/>
            <person name="Marques L."/>
            <person name="Divol F."/>
            <person name="Doumas P."/>
            <person name="Sallet E."/>
            <person name="Mancinotti D."/>
            <person name="Carrere S."/>
            <person name="Marande W."/>
            <person name="Arribat S."/>
            <person name="Keller J."/>
            <person name="Huneau C."/>
            <person name="Blein T."/>
            <person name="Aime D."/>
            <person name="Laguerre M."/>
            <person name="Taylor J."/>
            <person name="Schubert V."/>
            <person name="Nelson M."/>
            <person name="Geu-Flores F."/>
            <person name="Crespi M."/>
            <person name="Gallardo-Guerrero K."/>
            <person name="Delaux P.-M."/>
            <person name="Salse J."/>
            <person name="Berges H."/>
            <person name="Guyot R."/>
            <person name="Gouzy J."/>
            <person name="Peret B."/>
        </authorList>
    </citation>
    <scope>NUCLEOTIDE SEQUENCE [LARGE SCALE GENOMIC DNA]</scope>
    <source>
        <strain evidence="2">cv. Amiga</strain>
    </source>
</reference>
<name>A0A6A4NN69_LUPAL</name>
<gene>
    <name evidence="1" type="ORF">Lalb_Chr19g0126651</name>
</gene>
<dbReference type="EMBL" id="WOCE01000019">
    <property type="protein sequence ID" value="KAE9592195.1"/>
    <property type="molecule type" value="Genomic_DNA"/>
</dbReference>
<protein>
    <submittedName>
        <fullName evidence="1">Uncharacterized protein</fullName>
    </submittedName>
</protein>
<dbReference type="Proteomes" id="UP000447434">
    <property type="component" value="Chromosome 19"/>
</dbReference>
<dbReference type="AlphaFoldDB" id="A0A6A4NN69"/>
<evidence type="ECO:0000313" key="1">
    <source>
        <dbReference type="EMBL" id="KAE9592195.1"/>
    </source>
</evidence>
<keyword evidence="2" id="KW-1185">Reference proteome</keyword>
<comment type="caution">
    <text evidence="1">The sequence shown here is derived from an EMBL/GenBank/DDBJ whole genome shotgun (WGS) entry which is preliminary data.</text>
</comment>